<keyword evidence="2" id="KW-1185">Reference proteome</keyword>
<evidence type="ECO:0000313" key="2">
    <source>
        <dbReference type="Proteomes" id="UP000006859"/>
    </source>
</evidence>
<dbReference type="HOGENOM" id="CLU_2648676_0_0_6"/>
<name>E0SF30_DICD3</name>
<dbReference type="EMBL" id="CP002038">
    <property type="protein sequence ID" value="ADM98772.1"/>
    <property type="molecule type" value="Genomic_DNA"/>
</dbReference>
<proteinExistence type="predicted"/>
<protein>
    <submittedName>
        <fullName evidence="1">Uncharacterized protein</fullName>
    </submittedName>
</protein>
<reference evidence="1 2" key="1">
    <citation type="journal article" date="2011" name="J. Bacteriol.">
        <title>Genome sequence of the plant-pathogenic bacterium Dickeya dadantii 3937.</title>
        <authorList>
            <person name="Glasner J.D."/>
            <person name="Yang C.H."/>
            <person name="Reverchon S."/>
            <person name="Hugouvieux-Cotte-Pattat N."/>
            <person name="Condemine G."/>
            <person name="Bohin J.P."/>
            <person name="Van Gijsegem F."/>
            <person name="Yang S."/>
            <person name="Franza T."/>
            <person name="Expert D."/>
            <person name="Plunkett G. III"/>
            <person name="San Francisco M.J."/>
            <person name="Charkowski A.O."/>
            <person name="Py B."/>
            <person name="Bell K."/>
            <person name="Rauscher L."/>
            <person name="Rodriguez-Palenzuela P."/>
            <person name="Toussaint A."/>
            <person name="Holeva M.C."/>
            <person name="He S.Y."/>
            <person name="Douet V."/>
            <person name="Boccara M."/>
            <person name="Blanco C."/>
            <person name="Toth I."/>
            <person name="Anderson B.D."/>
            <person name="Biehl B.S."/>
            <person name="Mau B."/>
            <person name="Flynn S.M."/>
            <person name="Barras F."/>
            <person name="Lindeberg M."/>
            <person name="Birch P.R."/>
            <person name="Tsuyumu S."/>
            <person name="Shi X."/>
            <person name="Hibbing M."/>
            <person name="Yap M.N."/>
            <person name="Carpentier M."/>
            <person name="Dassa E."/>
            <person name="Umehara M."/>
            <person name="Kim J.F."/>
            <person name="Rusch M."/>
            <person name="Soni P."/>
            <person name="Mayhew G.F."/>
            <person name="Fouts D.E."/>
            <person name="Gill S.R."/>
            <person name="Blattner F.R."/>
            <person name="Keen N.T."/>
            <person name="Perna N.T."/>
        </authorList>
    </citation>
    <scope>NUCLEOTIDE SEQUENCE [LARGE SCALE GENOMIC DNA]</scope>
    <source>
        <strain evidence="1 2">3937</strain>
    </source>
</reference>
<dbReference type="AlphaFoldDB" id="E0SF30"/>
<accession>E0SF30</accession>
<sequence>MAHPPSPAALLVHPAFIVRRRTHLRCAAFIYPAIYPTSKIFSRHYISLSEIIVYSVSHFEHFAVLLEKKRDRFHRD</sequence>
<dbReference type="Proteomes" id="UP000006859">
    <property type="component" value="Chromosome"/>
</dbReference>
<evidence type="ECO:0000313" key="1">
    <source>
        <dbReference type="EMBL" id="ADM98772.1"/>
    </source>
</evidence>
<dbReference type="STRING" id="198628.Dda3937_03805"/>
<gene>
    <name evidence="1" type="ordered locus">Dda3937_03805</name>
</gene>
<organism evidence="1 2">
    <name type="scientific">Dickeya dadantii (strain 3937)</name>
    <name type="common">Erwinia chrysanthemi (strain 3937)</name>
    <dbReference type="NCBI Taxonomy" id="198628"/>
    <lineage>
        <taxon>Bacteria</taxon>
        <taxon>Pseudomonadati</taxon>
        <taxon>Pseudomonadota</taxon>
        <taxon>Gammaproteobacteria</taxon>
        <taxon>Enterobacterales</taxon>
        <taxon>Pectobacteriaceae</taxon>
        <taxon>Dickeya</taxon>
    </lineage>
</organism>
<dbReference type="KEGG" id="ddd:Dda3937_03805"/>